<feature type="transmembrane region" description="Helical" evidence="7">
    <location>
        <begin position="6"/>
        <end position="22"/>
    </location>
</feature>
<feature type="transmembrane region" description="Helical" evidence="7">
    <location>
        <begin position="34"/>
        <end position="51"/>
    </location>
</feature>
<keyword evidence="6 7" id="KW-0472">Membrane</keyword>
<name>G5H5C8_9BACT</name>
<gene>
    <name evidence="10" type="ORF">HMPREF9450_00138</name>
</gene>
<dbReference type="PANTHER" id="PTHR34582:SF6">
    <property type="entry name" value="UPF0702 TRANSMEMBRANE PROTEIN YCAP"/>
    <property type="match status" value="1"/>
</dbReference>
<evidence type="ECO:0000256" key="2">
    <source>
        <dbReference type="ARBA" id="ARBA00006448"/>
    </source>
</evidence>
<dbReference type="GeneID" id="92816564"/>
<dbReference type="eggNOG" id="COG2323">
    <property type="taxonomic scope" value="Bacteria"/>
</dbReference>
<comment type="caution">
    <text evidence="10">The sequence shown here is derived from an EMBL/GenBank/DDBJ whole genome shotgun (WGS) entry which is preliminary data.</text>
</comment>
<sequence>MVESIVVKVLVGMLGVLFFLRISGKTQMAQLTPLDSVNAFVLGALVGGVVYNPDLSAWYMVLALGVWTVFNLLIRFLLRFKHLRRLIKGDTVMIVQGGKINLKEFRRNGLEMEQFRTMLRENGIFSMFEVDEVRFETNGRLTVSRRGDRLQSYLLVNNGAVLESSLRSAGQTAEWLAENLRKLGYDTPSDLFCVEWTPSQGFYIQPKNEPDAATGAVSDPVETVCN</sequence>
<dbReference type="STRING" id="742725.HMPREF9450_00138"/>
<dbReference type="RefSeq" id="WP_009132944.1">
    <property type="nucleotide sequence ID" value="NZ_CP102250.1"/>
</dbReference>
<evidence type="ECO:0000259" key="8">
    <source>
        <dbReference type="Pfam" id="PF04239"/>
    </source>
</evidence>
<evidence type="ECO:0000256" key="5">
    <source>
        <dbReference type="ARBA" id="ARBA00022989"/>
    </source>
</evidence>
<feature type="domain" description="YetF C-terminal" evidence="8">
    <location>
        <begin position="79"/>
        <end position="197"/>
    </location>
</feature>
<dbReference type="HOGENOM" id="CLU_077149_4_0_10"/>
<dbReference type="OrthoDB" id="1076133at2"/>
<dbReference type="Proteomes" id="UP000006008">
    <property type="component" value="Unassembled WGS sequence"/>
</dbReference>
<dbReference type="InterPro" id="IPR048454">
    <property type="entry name" value="YetF_N"/>
</dbReference>
<proteinExistence type="inferred from homology"/>
<dbReference type="InterPro" id="IPR023090">
    <property type="entry name" value="UPF0702_alpha/beta_dom_sf"/>
</dbReference>
<dbReference type="PANTHER" id="PTHR34582">
    <property type="entry name" value="UPF0702 TRANSMEMBRANE PROTEIN YCAP"/>
    <property type="match status" value="1"/>
</dbReference>
<keyword evidence="5 7" id="KW-1133">Transmembrane helix</keyword>
<evidence type="ECO:0000259" key="9">
    <source>
        <dbReference type="Pfam" id="PF20730"/>
    </source>
</evidence>
<feature type="transmembrane region" description="Helical" evidence="7">
    <location>
        <begin position="57"/>
        <end position="78"/>
    </location>
</feature>
<comment type="subcellular location">
    <subcellularLocation>
        <location evidence="1">Cell membrane</location>
        <topology evidence="1">Multi-pass membrane protein</topology>
    </subcellularLocation>
</comment>
<evidence type="ECO:0008006" key="12">
    <source>
        <dbReference type="Google" id="ProtNLM"/>
    </source>
</evidence>
<evidence type="ECO:0000313" key="10">
    <source>
        <dbReference type="EMBL" id="EHB93367.1"/>
    </source>
</evidence>
<keyword evidence="4 7" id="KW-0812">Transmembrane</keyword>
<protein>
    <recommendedName>
        <fullName evidence="12">DUF421 domain-containing protein</fullName>
    </recommendedName>
</protein>
<organism evidence="10 11">
    <name type="scientific">Alistipes indistinctus YIT 12060</name>
    <dbReference type="NCBI Taxonomy" id="742725"/>
    <lineage>
        <taxon>Bacteria</taxon>
        <taxon>Pseudomonadati</taxon>
        <taxon>Bacteroidota</taxon>
        <taxon>Bacteroidia</taxon>
        <taxon>Bacteroidales</taxon>
        <taxon>Rikenellaceae</taxon>
        <taxon>Alistipes</taxon>
    </lineage>
</organism>
<dbReference type="Pfam" id="PF20730">
    <property type="entry name" value="YetF_N"/>
    <property type="match status" value="1"/>
</dbReference>
<dbReference type="PATRIC" id="fig|742725.3.peg.156"/>
<evidence type="ECO:0000256" key="3">
    <source>
        <dbReference type="ARBA" id="ARBA00022475"/>
    </source>
</evidence>
<evidence type="ECO:0000256" key="4">
    <source>
        <dbReference type="ARBA" id="ARBA00022692"/>
    </source>
</evidence>
<dbReference type="GO" id="GO:0005886">
    <property type="term" value="C:plasma membrane"/>
    <property type="evidence" value="ECO:0007669"/>
    <property type="project" value="UniProtKB-SubCell"/>
</dbReference>
<dbReference type="InterPro" id="IPR007353">
    <property type="entry name" value="DUF421"/>
</dbReference>
<keyword evidence="3" id="KW-1003">Cell membrane</keyword>
<feature type="domain" description="YetF-like N-terminal transmembrane" evidence="9">
    <location>
        <begin position="4"/>
        <end position="77"/>
    </location>
</feature>
<dbReference type="Gene3D" id="3.30.240.20">
    <property type="entry name" value="bsu07140 like domains"/>
    <property type="match status" value="2"/>
</dbReference>
<keyword evidence="11" id="KW-1185">Reference proteome</keyword>
<evidence type="ECO:0000256" key="1">
    <source>
        <dbReference type="ARBA" id="ARBA00004651"/>
    </source>
</evidence>
<comment type="similarity">
    <text evidence="2">Belongs to the UPF0702 family.</text>
</comment>
<evidence type="ECO:0000256" key="7">
    <source>
        <dbReference type="SAM" id="Phobius"/>
    </source>
</evidence>
<reference evidence="10 11" key="1">
    <citation type="submission" date="2011-08" db="EMBL/GenBank/DDBJ databases">
        <title>The Genome Sequence of Alistipes indistinctus YIT 12060.</title>
        <authorList>
            <consortium name="The Broad Institute Genome Sequencing Platform"/>
            <person name="Earl A."/>
            <person name="Ward D."/>
            <person name="Feldgarden M."/>
            <person name="Gevers D."/>
            <person name="Morotomi M."/>
            <person name="Young S.K."/>
            <person name="Zeng Q."/>
            <person name="Gargeya S."/>
            <person name="Fitzgerald M."/>
            <person name="Haas B."/>
            <person name="Abouelleil A."/>
            <person name="Alvarado L."/>
            <person name="Arachchi H.M."/>
            <person name="Berlin A."/>
            <person name="Brown A."/>
            <person name="Chapman S.B."/>
            <person name="Chen Z."/>
            <person name="Dunbar C."/>
            <person name="Freedman E."/>
            <person name="Gearin G."/>
            <person name="Gellesch M."/>
            <person name="Goldberg J."/>
            <person name="Griggs A."/>
            <person name="Gujja S."/>
            <person name="Heiman D."/>
            <person name="Howarth C."/>
            <person name="Larson L."/>
            <person name="Lui A."/>
            <person name="MacDonald P.J.P."/>
            <person name="Montmayeur A."/>
            <person name="Murphy C."/>
            <person name="Neiman D."/>
            <person name="Pearson M."/>
            <person name="Priest M."/>
            <person name="Roberts A."/>
            <person name="Saif S."/>
            <person name="Shea T."/>
            <person name="Shenoy N."/>
            <person name="Sisk P."/>
            <person name="Stolte C."/>
            <person name="Sykes S."/>
            <person name="Wortman J."/>
            <person name="Nusbaum C."/>
            <person name="Birren B."/>
        </authorList>
    </citation>
    <scope>NUCLEOTIDE SEQUENCE [LARGE SCALE GENOMIC DNA]</scope>
    <source>
        <strain evidence="10 11">YIT 12060</strain>
    </source>
</reference>
<evidence type="ECO:0000313" key="11">
    <source>
        <dbReference type="Proteomes" id="UP000006008"/>
    </source>
</evidence>
<dbReference type="EMBL" id="ADLD01000003">
    <property type="protein sequence ID" value="EHB93367.1"/>
    <property type="molecule type" value="Genomic_DNA"/>
</dbReference>
<accession>G5H5C8</accession>
<dbReference type="Pfam" id="PF04239">
    <property type="entry name" value="DUF421"/>
    <property type="match status" value="1"/>
</dbReference>
<evidence type="ECO:0000256" key="6">
    <source>
        <dbReference type="ARBA" id="ARBA00023136"/>
    </source>
</evidence>
<dbReference type="AlphaFoldDB" id="G5H5C8"/>